<keyword evidence="2" id="KW-1185">Reference proteome</keyword>
<proteinExistence type="predicted"/>
<dbReference type="EMBL" id="CM007384">
    <property type="protein sequence ID" value="ONK71257.1"/>
    <property type="molecule type" value="Genomic_DNA"/>
</dbReference>
<sequence length="77" mass="8577">MKSIAGSMKVINIRSSDNYKSKNMIKLRSSDGVELEIEEGSCQAIKADSWAGLGQHWRQFRSDLARSIWANLGFGSN</sequence>
<dbReference type="Gramene" id="ONK71257">
    <property type="protein sequence ID" value="ONK71257"/>
    <property type="gene ID" value="A4U43_C04F6580"/>
</dbReference>
<organism evidence="1 2">
    <name type="scientific">Asparagus officinalis</name>
    <name type="common">Garden asparagus</name>
    <dbReference type="NCBI Taxonomy" id="4686"/>
    <lineage>
        <taxon>Eukaryota</taxon>
        <taxon>Viridiplantae</taxon>
        <taxon>Streptophyta</taxon>
        <taxon>Embryophyta</taxon>
        <taxon>Tracheophyta</taxon>
        <taxon>Spermatophyta</taxon>
        <taxon>Magnoliopsida</taxon>
        <taxon>Liliopsida</taxon>
        <taxon>Asparagales</taxon>
        <taxon>Asparagaceae</taxon>
        <taxon>Asparagoideae</taxon>
        <taxon>Asparagus</taxon>
    </lineage>
</organism>
<evidence type="ECO:0000313" key="1">
    <source>
        <dbReference type="EMBL" id="ONK71257.1"/>
    </source>
</evidence>
<reference evidence="2" key="1">
    <citation type="journal article" date="2017" name="Nat. Commun.">
        <title>The asparagus genome sheds light on the origin and evolution of a young Y chromosome.</title>
        <authorList>
            <person name="Harkess A."/>
            <person name="Zhou J."/>
            <person name="Xu C."/>
            <person name="Bowers J.E."/>
            <person name="Van der Hulst R."/>
            <person name="Ayyampalayam S."/>
            <person name="Mercati F."/>
            <person name="Riccardi P."/>
            <person name="McKain M.R."/>
            <person name="Kakrana A."/>
            <person name="Tang H."/>
            <person name="Ray J."/>
            <person name="Groenendijk J."/>
            <person name="Arikit S."/>
            <person name="Mathioni S.M."/>
            <person name="Nakano M."/>
            <person name="Shan H."/>
            <person name="Telgmann-Rauber A."/>
            <person name="Kanno A."/>
            <person name="Yue Z."/>
            <person name="Chen H."/>
            <person name="Li W."/>
            <person name="Chen Y."/>
            <person name="Xu X."/>
            <person name="Zhang Y."/>
            <person name="Luo S."/>
            <person name="Chen H."/>
            <person name="Gao J."/>
            <person name="Mao Z."/>
            <person name="Pires J.C."/>
            <person name="Luo M."/>
            <person name="Kudrna D."/>
            <person name="Wing R.A."/>
            <person name="Meyers B.C."/>
            <person name="Yi K."/>
            <person name="Kong H."/>
            <person name="Lavrijsen P."/>
            <person name="Sunseri F."/>
            <person name="Falavigna A."/>
            <person name="Ye Y."/>
            <person name="Leebens-Mack J.H."/>
            <person name="Chen G."/>
        </authorList>
    </citation>
    <scope>NUCLEOTIDE SEQUENCE [LARGE SCALE GENOMIC DNA]</scope>
    <source>
        <strain evidence="2">cv. DH0086</strain>
    </source>
</reference>
<dbReference type="AlphaFoldDB" id="A0A5P1F1G6"/>
<name>A0A5P1F1G6_ASPOF</name>
<dbReference type="Proteomes" id="UP000243459">
    <property type="component" value="Chromosome 4"/>
</dbReference>
<protein>
    <submittedName>
        <fullName evidence="1">Uncharacterized protein</fullName>
    </submittedName>
</protein>
<evidence type="ECO:0000313" key="2">
    <source>
        <dbReference type="Proteomes" id="UP000243459"/>
    </source>
</evidence>
<gene>
    <name evidence="1" type="ORF">A4U43_C04F6580</name>
</gene>
<accession>A0A5P1F1G6</accession>